<protein>
    <submittedName>
        <fullName evidence="1">Uu.00g085040.m01.CDS01</fullName>
    </submittedName>
</protein>
<dbReference type="Proteomes" id="UP001295740">
    <property type="component" value="Unassembled WGS sequence"/>
</dbReference>
<accession>A0AAI8VLY3</accession>
<keyword evidence="2" id="KW-1185">Reference proteome</keyword>
<proteinExistence type="predicted"/>
<name>A0AAI8VLY3_9PEZI</name>
<dbReference type="AlphaFoldDB" id="A0AAI8VLY3"/>
<reference evidence="1" key="1">
    <citation type="submission" date="2023-10" db="EMBL/GenBank/DDBJ databases">
        <authorList>
            <person name="Hackl T."/>
        </authorList>
    </citation>
    <scope>NUCLEOTIDE SEQUENCE</scope>
</reference>
<organism evidence="1 2">
    <name type="scientific">Anthostomella pinea</name>
    <dbReference type="NCBI Taxonomy" id="933095"/>
    <lineage>
        <taxon>Eukaryota</taxon>
        <taxon>Fungi</taxon>
        <taxon>Dikarya</taxon>
        <taxon>Ascomycota</taxon>
        <taxon>Pezizomycotina</taxon>
        <taxon>Sordariomycetes</taxon>
        <taxon>Xylariomycetidae</taxon>
        <taxon>Xylariales</taxon>
        <taxon>Xylariaceae</taxon>
        <taxon>Anthostomella</taxon>
    </lineage>
</organism>
<evidence type="ECO:0000313" key="2">
    <source>
        <dbReference type="Proteomes" id="UP001295740"/>
    </source>
</evidence>
<sequence>MYQITINKIGSDTPPVALARYAALVIKQSRWNASTNIVTVPIELQASNAKEFHTKFLSAGTKALNIPKSCFSYHMARSIISYHATVGKIVNRLGTYLIKGLSSKPSKQREEGCTKTENHRIQKAVHVLVLTLETAYLEGDDVFVETTLRDILPPWEYDQVLCVLVLNSYGEAMQYVGGSERNLVPDRRTSQFRHINEATCRILNRFRLYRGTETE</sequence>
<evidence type="ECO:0000313" key="1">
    <source>
        <dbReference type="EMBL" id="CAJ2507318.1"/>
    </source>
</evidence>
<dbReference type="EMBL" id="CAUWAG010000010">
    <property type="protein sequence ID" value="CAJ2507318.1"/>
    <property type="molecule type" value="Genomic_DNA"/>
</dbReference>
<gene>
    <name evidence="1" type="ORF">KHLLAP_LOCUS7786</name>
</gene>
<comment type="caution">
    <text evidence="1">The sequence shown here is derived from an EMBL/GenBank/DDBJ whole genome shotgun (WGS) entry which is preliminary data.</text>
</comment>